<name>A0A5M3WJ91_9ACTN</name>
<evidence type="ECO:0000313" key="2">
    <source>
        <dbReference type="EMBL" id="GES07093.1"/>
    </source>
</evidence>
<gene>
    <name evidence="2" type="ORF">Amac_006880</name>
</gene>
<evidence type="ECO:0000256" key="1">
    <source>
        <dbReference type="SAM" id="SignalP"/>
    </source>
</evidence>
<dbReference type="EMBL" id="BLAE01000005">
    <property type="protein sequence ID" value="GES07093.1"/>
    <property type="molecule type" value="Genomic_DNA"/>
</dbReference>
<keyword evidence="3" id="KW-1185">Reference proteome</keyword>
<evidence type="ECO:0000313" key="3">
    <source>
        <dbReference type="Proteomes" id="UP000331127"/>
    </source>
</evidence>
<dbReference type="AlphaFoldDB" id="A0A5M3WJ91"/>
<proteinExistence type="predicted"/>
<dbReference type="OrthoDB" id="5198596at2"/>
<sequence length="301" mass="29709">MAASVIVLCGGSLAGLPSTAYGLSAGTLDSLSISPGTVVAGTPAQGTVTLAAAVDQDTVVTLSSTNTGVVRVPGSVTIPAGALSADFTVTTVPFTGPGDFACVNGTAGGITQVDCLNVNPVPSGPVLSSVTFSPATVAGGSPATGTVRFASVTDGAVVTLSSSNPAVVSVPAETVVSGGQSSGAFPVTTTSVSAGTTVTVTATAFGVTRTGTLTVVPATTPPVSDVVRIKRAEWKGRLLRIEATSTNPNAILSVYLTSSDSFMFTLTNLGGGRYADQRGWVFNPQRITVKSNFGGSATAST</sequence>
<dbReference type="RefSeq" id="WP_155352814.1">
    <property type="nucleotide sequence ID" value="NZ_BAAAHL010000077.1"/>
</dbReference>
<dbReference type="Proteomes" id="UP000331127">
    <property type="component" value="Unassembled WGS sequence"/>
</dbReference>
<feature type="signal peptide" evidence="1">
    <location>
        <begin position="1"/>
        <end position="20"/>
    </location>
</feature>
<accession>A0A5M3WJ91</accession>
<evidence type="ECO:0008006" key="4">
    <source>
        <dbReference type="Google" id="ProtNLM"/>
    </source>
</evidence>
<comment type="caution">
    <text evidence="2">The sequence shown here is derived from an EMBL/GenBank/DDBJ whole genome shotgun (WGS) entry which is preliminary data.</text>
</comment>
<reference evidence="2 3" key="1">
    <citation type="submission" date="2019-10" db="EMBL/GenBank/DDBJ databases">
        <title>Whole genome shotgun sequence of Acrocarpospora macrocephala NBRC 16266.</title>
        <authorList>
            <person name="Ichikawa N."/>
            <person name="Kimura A."/>
            <person name="Kitahashi Y."/>
            <person name="Komaki H."/>
            <person name="Oguchi A."/>
        </authorList>
    </citation>
    <scope>NUCLEOTIDE SEQUENCE [LARGE SCALE GENOMIC DNA]</scope>
    <source>
        <strain evidence="2 3">NBRC 16266</strain>
    </source>
</reference>
<keyword evidence="1" id="KW-0732">Signal</keyword>
<feature type="chain" id="PRO_5039509232" description="BIG2 domain-containing protein" evidence="1">
    <location>
        <begin position="21"/>
        <end position="301"/>
    </location>
</feature>
<organism evidence="2 3">
    <name type="scientific">Acrocarpospora macrocephala</name>
    <dbReference type="NCBI Taxonomy" id="150177"/>
    <lineage>
        <taxon>Bacteria</taxon>
        <taxon>Bacillati</taxon>
        <taxon>Actinomycetota</taxon>
        <taxon>Actinomycetes</taxon>
        <taxon>Streptosporangiales</taxon>
        <taxon>Streptosporangiaceae</taxon>
        <taxon>Acrocarpospora</taxon>
    </lineage>
</organism>
<protein>
    <recommendedName>
        <fullName evidence="4">BIG2 domain-containing protein</fullName>
    </recommendedName>
</protein>